<dbReference type="EMBL" id="CP009933">
    <property type="protein sequence ID" value="AKA69019.1"/>
    <property type="molecule type" value="Genomic_DNA"/>
</dbReference>
<evidence type="ECO:0000313" key="1">
    <source>
        <dbReference type="EMBL" id="AKA69019.1"/>
    </source>
</evidence>
<keyword evidence="2" id="KW-1185">Reference proteome</keyword>
<dbReference type="HOGENOM" id="CLU_1746461_0_0_9"/>
<dbReference type="KEGG" id="csq:CSCA_1894"/>
<reference evidence="1 2" key="1">
    <citation type="journal article" date="2015" name="J. Biotechnol.">
        <title>Complete genome sequence of a malodorant-producing acetogen, Clostridium scatologenes ATCC 25775(T).</title>
        <authorList>
            <person name="Zhu Z."/>
            <person name="Guo T."/>
            <person name="Zheng H."/>
            <person name="Song T."/>
            <person name="Ouyang P."/>
            <person name="Xie J."/>
        </authorList>
    </citation>
    <scope>NUCLEOTIDE SEQUENCE [LARGE SCALE GENOMIC DNA]</scope>
    <source>
        <strain evidence="1 2">ATCC 25775</strain>
    </source>
</reference>
<dbReference type="STRING" id="1548.CSCA_1894"/>
<dbReference type="RefSeq" id="WP_029161796.1">
    <property type="nucleotide sequence ID" value="NZ_CP009933.1"/>
</dbReference>
<accession>A0A0E3M5Y9</accession>
<proteinExistence type="predicted"/>
<gene>
    <name evidence="1" type="ORF">CSCA_1894</name>
</gene>
<dbReference type="AlphaFoldDB" id="A0A0E3M5Y9"/>
<protein>
    <submittedName>
        <fullName evidence="1">Uncharacterized protein</fullName>
    </submittedName>
</protein>
<sequence>MIKLKAFLGYSAAVLSLFVVLATFIANDCLAKEFVNITSLKVSPLFTGGEVYKTLASKDAEIKIHKPVFQGLFSDRSEGFIEVDYATKNTPTIISESIDFDDDGKDDFSIKYNTQNNTSEFKSLNKNVISLKGVYKIKSGYAIRVNLKK</sequence>
<evidence type="ECO:0000313" key="2">
    <source>
        <dbReference type="Proteomes" id="UP000033115"/>
    </source>
</evidence>
<dbReference type="Proteomes" id="UP000033115">
    <property type="component" value="Chromosome"/>
</dbReference>
<organism evidence="1 2">
    <name type="scientific">Clostridium scatologenes</name>
    <dbReference type="NCBI Taxonomy" id="1548"/>
    <lineage>
        <taxon>Bacteria</taxon>
        <taxon>Bacillati</taxon>
        <taxon>Bacillota</taxon>
        <taxon>Clostridia</taxon>
        <taxon>Eubacteriales</taxon>
        <taxon>Clostridiaceae</taxon>
        <taxon>Clostridium</taxon>
    </lineage>
</organism>
<name>A0A0E3M5Y9_CLOSL</name>